<keyword evidence="5" id="KW-0067">ATP-binding</keyword>
<proteinExistence type="predicted"/>
<evidence type="ECO:0000256" key="3">
    <source>
        <dbReference type="ARBA" id="ARBA00022741"/>
    </source>
</evidence>
<keyword evidence="7" id="KW-1185">Reference proteome</keyword>
<dbReference type="PANTHER" id="PTHR24355">
    <property type="entry name" value="G PROTEIN-COUPLED RECEPTOR KINASE/RIBOSOMAL PROTEIN S6 KINASE"/>
    <property type="match status" value="1"/>
</dbReference>
<evidence type="ECO:0000256" key="4">
    <source>
        <dbReference type="ARBA" id="ARBA00022777"/>
    </source>
</evidence>
<evidence type="ECO:0000256" key="5">
    <source>
        <dbReference type="ARBA" id="ARBA00022840"/>
    </source>
</evidence>
<keyword evidence="3" id="KW-0547">Nucleotide-binding</keyword>
<dbReference type="PANTHER" id="PTHR24355:SF11">
    <property type="entry name" value="RHODOPSIN KINASE GRK1"/>
    <property type="match status" value="1"/>
</dbReference>
<accession>A0ABQ9WB29</accession>
<dbReference type="Proteomes" id="UP001266305">
    <property type="component" value="Unassembled WGS sequence"/>
</dbReference>
<dbReference type="InterPro" id="IPR011009">
    <property type="entry name" value="Kinase-like_dom_sf"/>
</dbReference>
<evidence type="ECO:0000313" key="7">
    <source>
        <dbReference type="Proteomes" id="UP001266305"/>
    </source>
</evidence>
<keyword evidence="4" id="KW-0418">Kinase</keyword>
<comment type="caution">
    <text evidence="6">The sequence shown here is derived from an EMBL/GenBank/DDBJ whole genome shotgun (WGS) entry which is preliminary data.</text>
</comment>
<dbReference type="Gene3D" id="1.10.510.10">
    <property type="entry name" value="Transferase(Phosphotransferase) domain 1"/>
    <property type="match status" value="2"/>
</dbReference>
<name>A0ABQ9WB29_SAGOE</name>
<evidence type="ECO:0000313" key="6">
    <source>
        <dbReference type="EMBL" id="KAK2118650.1"/>
    </source>
</evidence>
<dbReference type="EMBL" id="JASSZA010000001">
    <property type="protein sequence ID" value="KAK2118650.1"/>
    <property type="molecule type" value="Genomic_DNA"/>
</dbReference>
<evidence type="ECO:0000256" key="2">
    <source>
        <dbReference type="ARBA" id="ARBA00022679"/>
    </source>
</evidence>
<reference evidence="6 7" key="1">
    <citation type="submission" date="2023-05" db="EMBL/GenBank/DDBJ databases">
        <title>B98-5 Cell Line De Novo Hybrid Assembly: An Optical Mapping Approach.</title>
        <authorList>
            <person name="Kananen K."/>
            <person name="Auerbach J.A."/>
            <person name="Kautto E."/>
            <person name="Blachly J.S."/>
        </authorList>
    </citation>
    <scope>NUCLEOTIDE SEQUENCE [LARGE SCALE GENOMIC DNA]</scope>
    <source>
        <strain evidence="6">B95-8</strain>
        <tissue evidence="6">Cell line</tissue>
    </source>
</reference>
<protein>
    <submittedName>
        <fullName evidence="6">Uncharacterized protein</fullName>
    </submittedName>
</protein>
<evidence type="ECO:0000256" key="1">
    <source>
        <dbReference type="ARBA" id="ARBA00022527"/>
    </source>
</evidence>
<keyword evidence="1" id="KW-0723">Serine/threonine-protein kinase</keyword>
<keyword evidence="2" id="KW-0808">Transferase</keyword>
<sequence length="415" mass="44665">MVLTAASLRPEMVLTAASLRPEMVLTAASLRPEMVLTAASLRPEMVLTAASLRPEMVLTAASLRPEMVLTAASLRPEMVLTAASLRPEMVLTAASLRPEMVLTAASLRPEMVLTAASLRPEMVLTAASLRPEMVLTAASLRPEMVLTAASLRPEMVLTAASLRPEMVLTAASLRPEMEYDFSVDYFALGVTLYEMIAARGPFRARGEKVGGGPQCLPGRPRLLGHQSRKRGVCGRGVDGLTRGPWGLSSAFNTVPATLGFLSMLLPSVGVAVPGVGQPQFPECVALTCLPGPPPAWEELWGGRGLLGPHPRGRSCAGLRCRVSLQVENKELKQRILEEPVKYPDKFSQASKDFCQALLEKDPEKRLGFQDETCDRLRAYPLFKDINWRQLEAGTAGRGLCCMALGGLPGPACENP</sequence>
<dbReference type="SUPFAM" id="SSF56112">
    <property type="entry name" value="Protein kinase-like (PK-like)"/>
    <property type="match status" value="1"/>
</dbReference>
<organism evidence="6 7">
    <name type="scientific">Saguinus oedipus</name>
    <name type="common">Cotton-top tamarin</name>
    <name type="synonym">Oedipomidas oedipus</name>
    <dbReference type="NCBI Taxonomy" id="9490"/>
    <lineage>
        <taxon>Eukaryota</taxon>
        <taxon>Metazoa</taxon>
        <taxon>Chordata</taxon>
        <taxon>Craniata</taxon>
        <taxon>Vertebrata</taxon>
        <taxon>Euteleostomi</taxon>
        <taxon>Mammalia</taxon>
        <taxon>Eutheria</taxon>
        <taxon>Euarchontoglires</taxon>
        <taxon>Primates</taxon>
        <taxon>Haplorrhini</taxon>
        <taxon>Platyrrhini</taxon>
        <taxon>Cebidae</taxon>
        <taxon>Callitrichinae</taxon>
        <taxon>Saguinus</taxon>
    </lineage>
</organism>
<gene>
    <name evidence="6" type="ORF">P7K49_000036</name>
</gene>